<dbReference type="Pfam" id="PF01554">
    <property type="entry name" value="MatE"/>
    <property type="match status" value="2"/>
</dbReference>
<evidence type="ECO:0000256" key="5">
    <source>
        <dbReference type="ARBA" id="ARBA00022475"/>
    </source>
</evidence>
<evidence type="ECO:0000256" key="1">
    <source>
        <dbReference type="ARBA" id="ARBA00004651"/>
    </source>
</evidence>
<dbReference type="PIRSF" id="PIRSF006603">
    <property type="entry name" value="DinF"/>
    <property type="match status" value="1"/>
</dbReference>
<comment type="subcellular location">
    <subcellularLocation>
        <location evidence="1">Cell membrane</location>
        <topology evidence="1">Multi-pass membrane protein</topology>
    </subcellularLocation>
</comment>
<evidence type="ECO:0000256" key="10">
    <source>
        <dbReference type="SAM" id="Phobius"/>
    </source>
</evidence>
<feature type="transmembrane region" description="Helical" evidence="10">
    <location>
        <begin position="20"/>
        <end position="37"/>
    </location>
</feature>
<dbReference type="GO" id="GO:0005886">
    <property type="term" value="C:plasma membrane"/>
    <property type="evidence" value="ECO:0007669"/>
    <property type="project" value="UniProtKB-SubCell"/>
</dbReference>
<proteinExistence type="inferred from homology"/>
<evidence type="ECO:0000256" key="4">
    <source>
        <dbReference type="ARBA" id="ARBA00022448"/>
    </source>
</evidence>
<protein>
    <recommendedName>
        <fullName evidence="3">Multidrug export protein MepA</fullName>
    </recommendedName>
</protein>
<keyword evidence="5" id="KW-1003">Cell membrane</keyword>
<keyword evidence="8 10" id="KW-0472">Membrane</keyword>
<dbReference type="NCBIfam" id="TIGR00797">
    <property type="entry name" value="matE"/>
    <property type="match status" value="1"/>
</dbReference>
<feature type="transmembrane region" description="Helical" evidence="10">
    <location>
        <begin position="420"/>
        <end position="439"/>
    </location>
</feature>
<accession>B2TJM7</accession>
<accession>U4P7N9</accession>
<keyword evidence="9" id="KW-0046">Antibiotic resistance</keyword>
<organism evidence="11">
    <name type="scientific">Clostridium botulinum (strain Eklund 17B / Type B)</name>
    <dbReference type="NCBI Taxonomy" id="935198"/>
    <lineage>
        <taxon>Bacteria</taxon>
        <taxon>Bacillati</taxon>
        <taxon>Bacillota</taxon>
        <taxon>Clostridia</taxon>
        <taxon>Eubacteriales</taxon>
        <taxon>Clostridiaceae</taxon>
        <taxon>Clostridium</taxon>
    </lineage>
</organism>
<evidence type="ECO:0000256" key="2">
    <source>
        <dbReference type="ARBA" id="ARBA00008417"/>
    </source>
</evidence>
<dbReference type="InterPro" id="IPR045070">
    <property type="entry name" value="MATE_MepA-like"/>
</dbReference>
<name>B2TJM7_CLOBB</name>
<feature type="transmembrane region" description="Helical" evidence="10">
    <location>
        <begin position="240"/>
        <end position="262"/>
    </location>
</feature>
<dbReference type="PATRIC" id="fig|935198.13.peg.1358"/>
<feature type="transmembrane region" description="Helical" evidence="10">
    <location>
        <begin position="365"/>
        <end position="382"/>
    </location>
</feature>
<keyword evidence="4" id="KW-0813">Transport</keyword>
<dbReference type="GO" id="GO:0015297">
    <property type="term" value="F:antiporter activity"/>
    <property type="evidence" value="ECO:0007669"/>
    <property type="project" value="InterPro"/>
</dbReference>
<dbReference type="InterPro" id="IPR002528">
    <property type="entry name" value="MATE_fam"/>
</dbReference>
<dbReference type="AlphaFoldDB" id="B2TJM7"/>
<dbReference type="GO" id="GO:0042910">
    <property type="term" value="F:xenobiotic transmembrane transporter activity"/>
    <property type="evidence" value="ECO:0007669"/>
    <property type="project" value="InterPro"/>
</dbReference>
<feature type="transmembrane region" description="Helical" evidence="10">
    <location>
        <begin position="321"/>
        <end position="345"/>
    </location>
</feature>
<evidence type="ECO:0000256" key="6">
    <source>
        <dbReference type="ARBA" id="ARBA00022692"/>
    </source>
</evidence>
<feature type="transmembrane region" description="Helical" evidence="10">
    <location>
        <begin position="197"/>
        <end position="219"/>
    </location>
</feature>
<dbReference type="PANTHER" id="PTHR43823:SF3">
    <property type="entry name" value="MULTIDRUG EXPORT PROTEIN MEPA"/>
    <property type="match status" value="1"/>
</dbReference>
<feature type="transmembrane region" description="Helical" evidence="10">
    <location>
        <begin position="138"/>
        <end position="156"/>
    </location>
</feature>
<sequence>MNNTENILGTEPIGKLLLKYSIPAIIGMMVNALYNVVDRMFIGNIPDVGPMAITGLGITMPMMSIIIAFGTLIGVGSTTNISIKLGEGKREKAEHIVGNAISLALIIGIMLTILGTIFLNKILTIFGASADTIIYAKAYMSVILIGTVFSLMSMMFSNLIRGDGSPKLSATIMAIGCVMNIVLDGVFIFVFNMGIQGAALATIISQATSSILGLSYYLIGKSNVKFRKINLKLDIKIMKTIFAIGMAPFAMQLATSMVQVMFNSSLKNYGGDLAIGAMATISSINMLFVMPAYGFVQGMQPIVGFNYGAKKYDRAKKTLKISLMSATAVFILGALFIQLAPHILVGAFNKDSQLMSITINGLRKYGFAMPIIGISIVGTNYIQSTGKAKMAMLLSLLRQVIVLIPMIAILPKFFGLNGIWFAQPTADIVSSVVTGIFLLKEIKKYDINEKDELIKEIKIA</sequence>
<dbReference type="HOGENOM" id="CLU_012893_0_0_9"/>
<dbReference type="KEGG" id="cbk:CLL_A1412"/>
<dbReference type="InterPro" id="IPR048279">
    <property type="entry name" value="MdtK-like"/>
</dbReference>
<gene>
    <name evidence="11" type="ordered locus">CLL_A1412</name>
</gene>
<reference evidence="11" key="1">
    <citation type="submission" date="2009-06" db="EMBL/GenBank/DDBJ databases">
        <authorList>
            <consortium name="US DOE Joint Genome Institute (JGI-PGF)"/>
            <person name="Lucas S."/>
            <person name="Copeland A."/>
            <person name="Lapidus A."/>
            <person name="Glavina del Rio T."/>
            <person name="Dalin E."/>
            <person name="Tice H."/>
            <person name="Bruce D."/>
            <person name="Goodwin L."/>
            <person name="Pitluck S."/>
            <person name="Kyrpides N."/>
            <person name="Mavromatis K."/>
            <person name="Ivanova N."/>
            <person name="Saunders E."/>
            <person name="Brettin T."/>
            <person name="Detter J.C."/>
            <person name="Han C."/>
            <person name="Larimer F."/>
            <person name="Land M."/>
            <person name="Hauser L."/>
            <person name="Markowitz V."/>
            <person name="Cheng J.-F."/>
            <person name="Hugenholtz P."/>
            <person name="Woyke T."/>
            <person name="Wu D."/>
            <person name="Gronow S."/>
            <person name="Klenk H.-P."/>
            <person name="Eisen J.A."/>
        </authorList>
    </citation>
    <scope>NUCLEOTIDE SEQUENCE</scope>
    <source>
        <strain evidence="11">Eklund 17B</strain>
    </source>
</reference>
<dbReference type="EMBL" id="CP001056">
    <property type="protein sequence ID" value="ACD22177.1"/>
    <property type="molecule type" value="Genomic_DNA"/>
</dbReference>
<dbReference type="CDD" id="cd13143">
    <property type="entry name" value="MATE_MepA_like"/>
    <property type="match status" value="1"/>
</dbReference>
<feature type="transmembrane region" description="Helical" evidence="10">
    <location>
        <begin position="96"/>
        <end position="118"/>
    </location>
</feature>
<reference evidence="11" key="2">
    <citation type="submission" date="2009-08" db="EMBL/GenBank/DDBJ databases">
        <authorList>
            <person name="Shrivastava S."/>
            <person name="Brinkac L.M."/>
            <person name="Dodson R.J."/>
            <person name="Harkins D.M."/>
            <person name="Durkin A.S."/>
            <person name="Sutton G."/>
        </authorList>
    </citation>
    <scope>NUCLEOTIDE SEQUENCE</scope>
    <source>
        <strain evidence="11">Eklund 17B</strain>
    </source>
</reference>
<evidence type="ECO:0000313" key="11">
    <source>
        <dbReference type="EMBL" id="ACD22177.1"/>
    </source>
</evidence>
<evidence type="ECO:0000256" key="7">
    <source>
        <dbReference type="ARBA" id="ARBA00022989"/>
    </source>
</evidence>
<dbReference type="PANTHER" id="PTHR43823">
    <property type="entry name" value="SPORULATION PROTEIN YKVU"/>
    <property type="match status" value="1"/>
</dbReference>
<keyword evidence="6 10" id="KW-0812">Transmembrane</keyword>
<feature type="transmembrane region" description="Helical" evidence="10">
    <location>
        <begin position="168"/>
        <end position="191"/>
    </location>
</feature>
<dbReference type="GO" id="GO:0046677">
    <property type="term" value="P:response to antibiotic"/>
    <property type="evidence" value="ECO:0007669"/>
    <property type="project" value="UniProtKB-KW"/>
</dbReference>
<keyword evidence="7 10" id="KW-1133">Transmembrane helix</keyword>
<comment type="similarity">
    <text evidence="2">Belongs to the multi antimicrobial extrusion (MATE) (TC 2.A.66.1) family. MepA subfamily.</text>
</comment>
<evidence type="ECO:0000256" key="3">
    <source>
        <dbReference type="ARBA" id="ARBA00022106"/>
    </source>
</evidence>
<evidence type="ECO:0000256" key="8">
    <source>
        <dbReference type="ARBA" id="ARBA00023136"/>
    </source>
</evidence>
<feature type="transmembrane region" description="Helical" evidence="10">
    <location>
        <begin position="49"/>
        <end position="75"/>
    </location>
</feature>
<evidence type="ECO:0000256" key="9">
    <source>
        <dbReference type="ARBA" id="ARBA00023251"/>
    </source>
</evidence>
<dbReference type="InterPro" id="IPR051327">
    <property type="entry name" value="MATE_MepA_subfamily"/>
</dbReference>
<feature type="transmembrane region" description="Helical" evidence="10">
    <location>
        <begin position="274"/>
        <end position="296"/>
    </location>
</feature>
<feature type="transmembrane region" description="Helical" evidence="10">
    <location>
        <begin position="394"/>
        <end position="414"/>
    </location>
</feature>